<evidence type="ECO:0000313" key="2">
    <source>
        <dbReference type="EMBL" id="EFH57072.1"/>
    </source>
</evidence>
<dbReference type="EMBL" id="GL348716">
    <property type="protein sequence ID" value="EFH57072.1"/>
    <property type="molecule type" value="Genomic_DNA"/>
</dbReference>
<dbReference type="Pfam" id="PF03078">
    <property type="entry name" value="ATHILA"/>
    <property type="match status" value="1"/>
</dbReference>
<organism evidence="3">
    <name type="scientific">Arabidopsis lyrata subsp. lyrata</name>
    <name type="common">Lyre-leaved rock-cress</name>
    <dbReference type="NCBI Taxonomy" id="81972"/>
    <lineage>
        <taxon>Eukaryota</taxon>
        <taxon>Viridiplantae</taxon>
        <taxon>Streptophyta</taxon>
        <taxon>Embryophyta</taxon>
        <taxon>Tracheophyta</taxon>
        <taxon>Spermatophyta</taxon>
        <taxon>Magnoliopsida</taxon>
        <taxon>eudicotyledons</taxon>
        <taxon>Gunneridae</taxon>
        <taxon>Pentapetalae</taxon>
        <taxon>rosids</taxon>
        <taxon>malvids</taxon>
        <taxon>Brassicales</taxon>
        <taxon>Brassicaceae</taxon>
        <taxon>Camelineae</taxon>
        <taxon>Arabidopsis</taxon>
    </lineage>
</organism>
<gene>
    <name evidence="2" type="ORF">ARALYDRAFT_901442</name>
</gene>
<feature type="domain" description="Arabidopsis retrotransposon Orf1 C-terminal" evidence="1">
    <location>
        <begin position="2"/>
        <end position="46"/>
    </location>
</feature>
<dbReference type="AlphaFoldDB" id="D7LE89"/>
<protein>
    <submittedName>
        <fullName evidence="2">Predicted protein</fullName>
    </submittedName>
</protein>
<dbReference type="InterPro" id="IPR004312">
    <property type="entry name" value="ATHILA_Orf1_C"/>
</dbReference>
<evidence type="ECO:0000313" key="3">
    <source>
        <dbReference type="Proteomes" id="UP000008694"/>
    </source>
</evidence>
<dbReference type="Proteomes" id="UP000008694">
    <property type="component" value="Unassembled WGS sequence"/>
</dbReference>
<sequence length="52" mass="5793">MVKIKHDAIKASLSFGGVITTILEAVGVNLTDRVFTSEEHYMDLERLGNMKI</sequence>
<keyword evidence="3" id="KW-1185">Reference proteome</keyword>
<name>D7LE89_ARALL</name>
<reference evidence="3" key="1">
    <citation type="journal article" date="2011" name="Nat. Genet.">
        <title>The Arabidopsis lyrata genome sequence and the basis of rapid genome size change.</title>
        <authorList>
            <person name="Hu T.T."/>
            <person name="Pattyn P."/>
            <person name="Bakker E.G."/>
            <person name="Cao J."/>
            <person name="Cheng J.-F."/>
            <person name="Clark R.M."/>
            <person name="Fahlgren N."/>
            <person name="Fawcett J.A."/>
            <person name="Grimwood J."/>
            <person name="Gundlach H."/>
            <person name="Haberer G."/>
            <person name="Hollister J.D."/>
            <person name="Ossowski S."/>
            <person name="Ottilar R.P."/>
            <person name="Salamov A.A."/>
            <person name="Schneeberger K."/>
            <person name="Spannagl M."/>
            <person name="Wang X."/>
            <person name="Yang L."/>
            <person name="Nasrallah M.E."/>
            <person name="Bergelson J."/>
            <person name="Carrington J.C."/>
            <person name="Gaut B.S."/>
            <person name="Schmutz J."/>
            <person name="Mayer K.F.X."/>
            <person name="Van de Peer Y."/>
            <person name="Grigoriev I.V."/>
            <person name="Nordborg M."/>
            <person name="Weigel D."/>
            <person name="Guo Y.-L."/>
        </authorList>
    </citation>
    <scope>NUCLEOTIDE SEQUENCE [LARGE SCALE GENOMIC DNA]</scope>
    <source>
        <strain evidence="3">cv. MN47</strain>
    </source>
</reference>
<proteinExistence type="predicted"/>
<dbReference type="HOGENOM" id="CLU_3089943_0_0_1"/>
<dbReference type="Gramene" id="scaffold_400943.1">
    <property type="protein sequence ID" value="scaffold_400943.1"/>
    <property type="gene ID" value="scaffold_400943.1"/>
</dbReference>
<accession>D7LE89</accession>
<evidence type="ECO:0000259" key="1">
    <source>
        <dbReference type="Pfam" id="PF03078"/>
    </source>
</evidence>